<feature type="region of interest" description="Disordered" evidence="6">
    <location>
        <begin position="172"/>
        <end position="266"/>
    </location>
</feature>
<feature type="compositionally biased region" description="Basic and acidic residues" evidence="6">
    <location>
        <begin position="199"/>
        <end position="235"/>
    </location>
</feature>
<name>A0AAW0BB36_9AGAR</name>
<feature type="compositionally biased region" description="Basic residues" evidence="6">
    <location>
        <begin position="189"/>
        <end position="198"/>
    </location>
</feature>
<comment type="similarity">
    <text evidence="1">Belongs to the helicase family. RecQ subfamily.</text>
</comment>
<evidence type="ECO:0000256" key="6">
    <source>
        <dbReference type="SAM" id="MobiDB-lite"/>
    </source>
</evidence>
<dbReference type="PANTHER" id="PTHR13710:SF105">
    <property type="entry name" value="ATP-DEPENDENT DNA HELICASE Q1"/>
    <property type="match status" value="1"/>
</dbReference>
<feature type="domain" description="Helicase C-terminal" evidence="7">
    <location>
        <begin position="17"/>
        <end position="60"/>
    </location>
</feature>
<dbReference type="Proteomes" id="UP001383192">
    <property type="component" value="Unassembled WGS sequence"/>
</dbReference>
<comment type="catalytic activity">
    <reaction evidence="4">
        <text>Couples ATP hydrolysis with the unwinding of duplex DNA by translocating in the 3'-5' direction.</text>
        <dbReference type="EC" id="5.6.2.4"/>
    </reaction>
</comment>
<dbReference type="EMBL" id="JAYKXP010000133">
    <property type="protein sequence ID" value="KAK7023629.1"/>
    <property type="molecule type" value="Genomic_DNA"/>
</dbReference>
<keyword evidence="9" id="KW-1185">Reference proteome</keyword>
<evidence type="ECO:0000313" key="8">
    <source>
        <dbReference type="EMBL" id="KAK7023629.1"/>
    </source>
</evidence>
<dbReference type="GO" id="GO:0005737">
    <property type="term" value="C:cytoplasm"/>
    <property type="evidence" value="ECO:0007669"/>
    <property type="project" value="TreeGrafter"/>
</dbReference>
<dbReference type="GO" id="GO:0000724">
    <property type="term" value="P:double-strand break repair via homologous recombination"/>
    <property type="evidence" value="ECO:0007669"/>
    <property type="project" value="TreeGrafter"/>
</dbReference>
<dbReference type="InterPro" id="IPR027417">
    <property type="entry name" value="P-loop_NTPase"/>
</dbReference>
<dbReference type="GO" id="GO:0005694">
    <property type="term" value="C:chromosome"/>
    <property type="evidence" value="ECO:0007669"/>
    <property type="project" value="TreeGrafter"/>
</dbReference>
<dbReference type="GO" id="GO:0043138">
    <property type="term" value="F:3'-5' DNA helicase activity"/>
    <property type="evidence" value="ECO:0007669"/>
    <property type="project" value="UniProtKB-EC"/>
</dbReference>
<comment type="caution">
    <text evidence="8">The sequence shown here is derived from an EMBL/GenBank/DDBJ whole genome shotgun (WGS) entry which is preliminary data.</text>
</comment>
<feature type="compositionally biased region" description="Basic and acidic residues" evidence="6">
    <location>
        <begin position="178"/>
        <end position="188"/>
    </location>
</feature>
<protein>
    <recommendedName>
        <fullName evidence="5">DNA 3'-5' helicase</fullName>
        <ecNumber evidence="5">5.6.2.4</ecNumber>
    </recommendedName>
</protein>
<dbReference type="Gene3D" id="3.40.50.300">
    <property type="entry name" value="P-loop containing nucleotide triphosphate hydrolases"/>
    <property type="match status" value="1"/>
</dbReference>
<feature type="region of interest" description="Disordered" evidence="6">
    <location>
        <begin position="271"/>
        <end position="290"/>
    </location>
</feature>
<accession>A0AAW0BB36</accession>
<dbReference type="AlphaFoldDB" id="A0AAW0BB36"/>
<keyword evidence="2" id="KW-0238">DNA-binding</keyword>
<evidence type="ECO:0000259" key="7">
    <source>
        <dbReference type="Pfam" id="PF00271"/>
    </source>
</evidence>
<evidence type="ECO:0000256" key="5">
    <source>
        <dbReference type="ARBA" id="ARBA00034808"/>
    </source>
</evidence>
<proteinExistence type="inferred from homology"/>
<evidence type="ECO:0000256" key="2">
    <source>
        <dbReference type="ARBA" id="ARBA00023125"/>
    </source>
</evidence>
<dbReference type="Pfam" id="PF00271">
    <property type="entry name" value="Helicase_C"/>
    <property type="match status" value="1"/>
</dbReference>
<feature type="compositionally biased region" description="Polar residues" evidence="6">
    <location>
        <begin position="236"/>
        <end position="247"/>
    </location>
</feature>
<feature type="compositionally biased region" description="Basic and acidic residues" evidence="6">
    <location>
        <begin position="248"/>
        <end position="264"/>
    </location>
</feature>
<reference evidence="8 9" key="1">
    <citation type="submission" date="2024-01" db="EMBL/GenBank/DDBJ databases">
        <title>A draft genome for a cacao thread blight-causing isolate of Paramarasmius palmivorus.</title>
        <authorList>
            <person name="Baruah I.K."/>
            <person name="Bukari Y."/>
            <person name="Amoako-Attah I."/>
            <person name="Meinhardt L.W."/>
            <person name="Bailey B.A."/>
            <person name="Cohen S.P."/>
        </authorList>
    </citation>
    <scope>NUCLEOTIDE SEQUENCE [LARGE SCALE GENOMIC DNA]</scope>
    <source>
        <strain evidence="8 9">GH-12</strain>
    </source>
</reference>
<feature type="compositionally biased region" description="Basic residues" evidence="6">
    <location>
        <begin position="275"/>
        <end position="285"/>
    </location>
</feature>
<keyword evidence="3" id="KW-0413">Isomerase</keyword>
<evidence type="ECO:0000256" key="3">
    <source>
        <dbReference type="ARBA" id="ARBA00023235"/>
    </source>
</evidence>
<dbReference type="GO" id="GO:0003677">
    <property type="term" value="F:DNA binding"/>
    <property type="evidence" value="ECO:0007669"/>
    <property type="project" value="UniProtKB-KW"/>
</dbReference>
<dbReference type="SUPFAM" id="SSF52540">
    <property type="entry name" value="P-loop containing nucleoside triphosphate hydrolases"/>
    <property type="match status" value="1"/>
</dbReference>
<organism evidence="8 9">
    <name type="scientific">Paramarasmius palmivorus</name>
    <dbReference type="NCBI Taxonomy" id="297713"/>
    <lineage>
        <taxon>Eukaryota</taxon>
        <taxon>Fungi</taxon>
        <taxon>Dikarya</taxon>
        <taxon>Basidiomycota</taxon>
        <taxon>Agaricomycotina</taxon>
        <taxon>Agaricomycetes</taxon>
        <taxon>Agaricomycetidae</taxon>
        <taxon>Agaricales</taxon>
        <taxon>Marasmiineae</taxon>
        <taxon>Marasmiaceae</taxon>
        <taxon>Paramarasmius</taxon>
    </lineage>
</organism>
<dbReference type="EC" id="5.6.2.4" evidence="5"/>
<evidence type="ECO:0000313" key="9">
    <source>
        <dbReference type="Proteomes" id="UP001383192"/>
    </source>
</evidence>
<sequence length="382" mass="43804">MIPFLPDPDTPPEEWKKTQVFIHSVDQAMMGTDIPDIEVVIQFGLPQSLEIYTQRAGRAGCTTTLRARAIMLVPKSAYVRINKKKRKKGKATVQEPESEVEMEILAGESFSELQTGVEDGYVPPPPAVLSEIQDDIQDGKEWKMKVEPSLRRYIMANGGSCRRQILNVYFNNPPQTSRVDDEFEARKNHEQRRSRRGRTQRERTEERKKKQREAERLEVERSRKEKEREREREQASNRQLAVQQRVVSEQRHLAHEEAKRKKENAAAAEYLRKISNPKRRGRKPKPPPGLERYIAEMNLPNPDTPGPVASSSISAMTSPSMSTLVFPSLISPEINSSAPIPTPSRIPFSPRRDRNIIYVQTIDGITLIQLVPDRILHLHFHV</sequence>
<evidence type="ECO:0000256" key="4">
    <source>
        <dbReference type="ARBA" id="ARBA00034617"/>
    </source>
</evidence>
<gene>
    <name evidence="8" type="ORF">VNI00_016591</name>
</gene>
<evidence type="ECO:0000256" key="1">
    <source>
        <dbReference type="ARBA" id="ARBA00005446"/>
    </source>
</evidence>
<dbReference type="GO" id="GO:0009378">
    <property type="term" value="F:four-way junction helicase activity"/>
    <property type="evidence" value="ECO:0007669"/>
    <property type="project" value="TreeGrafter"/>
</dbReference>
<dbReference type="InterPro" id="IPR001650">
    <property type="entry name" value="Helicase_C-like"/>
</dbReference>
<dbReference type="PANTHER" id="PTHR13710">
    <property type="entry name" value="DNA HELICASE RECQ FAMILY MEMBER"/>
    <property type="match status" value="1"/>
</dbReference>